<keyword evidence="6" id="KW-1142">T=3 icosahedral capsid protein</keyword>
<gene>
    <name evidence="9" type="ORF">H1Bulk30269_000001</name>
</gene>
<reference evidence="9" key="1">
    <citation type="submission" date="2019-05" db="EMBL/GenBank/DDBJ databases">
        <title>Metatranscriptomic reconstruction reveals RNA viruses with the potential to shape carbon cycling in soil.</title>
        <authorList>
            <person name="Starr E.P."/>
            <person name="Nuccio E."/>
            <person name="Pett-Ridge J."/>
            <person name="Banfield J.F."/>
            <person name="Firestone M.K."/>
        </authorList>
    </citation>
    <scope>NUCLEOTIDE SEQUENCE</scope>
    <source>
        <strain evidence="9">H1_Bulk_30_scaffold_269</strain>
    </source>
</reference>
<dbReference type="Pfam" id="PF00729">
    <property type="entry name" value="Viral_coat"/>
    <property type="match status" value="1"/>
</dbReference>
<keyword evidence="4" id="KW-0167">Capsid protein</keyword>
<dbReference type="GO" id="GO:0005198">
    <property type="term" value="F:structural molecule activity"/>
    <property type="evidence" value="ECO:0007669"/>
    <property type="project" value="InterPro"/>
</dbReference>
<dbReference type="SUPFAM" id="SSF88633">
    <property type="entry name" value="Positive stranded ssRNA viruses"/>
    <property type="match status" value="1"/>
</dbReference>
<dbReference type="InterPro" id="IPR029053">
    <property type="entry name" value="Viral_coat"/>
</dbReference>
<protein>
    <recommendedName>
        <fullName evidence="3">Capsid protein</fullName>
    </recommendedName>
</protein>
<organism evidence="9">
    <name type="scientific">Riboviria sp</name>
    <dbReference type="NCBI Taxonomy" id="2585031"/>
    <lineage>
        <taxon>Viruses</taxon>
        <taxon>Riboviria</taxon>
    </lineage>
</organism>
<dbReference type="PRINTS" id="PR00233">
    <property type="entry name" value="ICOSAHEDRAL"/>
</dbReference>
<proteinExistence type="inferred from homology"/>
<feature type="region of interest" description="Disordered" evidence="7">
    <location>
        <begin position="1"/>
        <end position="44"/>
    </location>
</feature>
<comment type="similarity">
    <text evidence="2">Belongs to the icosahedral plant coat protein family.</text>
</comment>
<feature type="domain" description="Icosahedral viral capsid protein S" evidence="8">
    <location>
        <begin position="39"/>
        <end position="227"/>
    </location>
</feature>
<evidence type="ECO:0000313" key="9">
    <source>
        <dbReference type="EMBL" id="QDH87037.1"/>
    </source>
</evidence>
<evidence type="ECO:0000256" key="3">
    <source>
        <dbReference type="ARBA" id="ARBA00018091"/>
    </source>
</evidence>
<evidence type="ECO:0000256" key="6">
    <source>
        <dbReference type="ARBA" id="ARBA00023060"/>
    </source>
</evidence>
<dbReference type="InterPro" id="IPR000937">
    <property type="entry name" value="Capsid_prot_S-dom_vir"/>
</dbReference>
<evidence type="ECO:0000256" key="1">
    <source>
        <dbReference type="ARBA" id="ARBA00004328"/>
    </source>
</evidence>
<sequence>MAGNRKSNNNSGTGANGRAAGKKGKKQNNRGGNGGTGPPTAVGSRTIALGPAIARGPGQTATFSNVEYITDVASGSSAAGQIIGTAINPANSDFSPWLSRIAAGYELYRFRRLSVVYVPTCSTSTAGVVVLGVDYDTTDNPPQTKQQLSGYAGSVRGNVWSKLTLNVMPMDGWYYTGLTAASSGPAGTDQKFYDMGKLYYGVFNTVGGAQAIGELTVSYTIEFAKPEFTILPGLSERIVVNSSDATNMGGLTVDVTGNNVISLSSPAASTLRMTANSPGEYLLTLIGQYTPTIASMVNPFGSILQTDQTITGTAASTVTWSEQLVTGMTANVNTYFILVACVALKIGTTLSTVLVPNISSFRLIAVRASTYKKSLG</sequence>
<evidence type="ECO:0000256" key="2">
    <source>
        <dbReference type="ARBA" id="ARBA00007446"/>
    </source>
</evidence>
<dbReference type="GO" id="GO:0039617">
    <property type="term" value="C:T=3 icosahedral viral capsid"/>
    <property type="evidence" value="ECO:0007669"/>
    <property type="project" value="UniProtKB-KW"/>
</dbReference>
<evidence type="ECO:0000259" key="8">
    <source>
        <dbReference type="Pfam" id="PF00729"/>
    </source>
</evidence>
<evidence type="ECO:0000256" key="7">
    <source>
        <dbReference type="SAM" id="MobiDB-lite"/>
    </source>
</evidence>
<dbReference type="Gene3D" id="2.60.120.20">
    <property type="match status" value="1"/>
</dbReference>
<evidence type="ECO:0000256" key="5">
    <source>
        <dbReference type="ARBA" id="ARBA00022844"/>
    </source>
</evidence>
<dbReference type="EMBL" id="MN033108">
    <property type="protein sequence ID" value="QDH87037.1"/>
    <property type="molecule type" value="Genomic_DNA"/>
</dbReference>
<feature type="compositionally biased region" description="Polar residues" evidence="7">
    <location>
        <begin position="1"/>
        <end position="11"/>
    </location>
</feature>
<keyword evidence="5" id="KW-0946">Virion</keyword>
<comment type="subcellular location">
    <subcellularLocation>
        <location evidence="1">Virion</location>
    </subcellularLocation>
</comment>
<name>A0A514D099_9VIRU</name>
<accession>A0A514D099</accession>
<evidence type="ECO:0000256" key="4">
    <source>
        <dbReference type="ARBA" id="ARBA00022561"/>
    </source>
</evidence>